<evidence type="ECO:0000313" key="3">
    <source>
        <dbReference type="EMBL" id="QIK51778.1"/>
    </source>
</evidence>
<dbReference type="InterPro" id="IPR000871">
    <property type="entry name" value="Beta-lactam_class-A"/>
</dbReference>
<name>A0A6G7WHW2_9LACT</name>
<protein>
    <submittedName>
        <fullName evidence="3">Serine hydrolase</fullName>
    </submittedName>
</protein>
<accession>A0A6G7WHW2</accession>
<keyword evidence="1" id="KW-1133">Transmembrane helix</keyword>
<dbReference type="AlphaFoldDB" id="A0A6G7WHW2"/>
<dbReference type="PANTHER" id="PTHR35333:SF3">
    <property type="entry name" value="BETA-LACTAMASE-TYPE TRANSPEPTIDASE FOLD CONTAINING PROTEIN"/>
    <property type="match status" value="1"/>
</dbReference>
<dbReference type="PANTHER" id="PTHR35333">
    <property type="entry name" value="BETA-LACTAMASE"/>
    <property type="match status" value="1"/>
</dbReference>
<dbReference type="Gene3D" id="3.40.710.10">
    <property type="entry name" value="DD-peptidase/beta-lactamase superfamily"/>
    <property type="match status" value="1"/>
</dbReference>
<evidence type="ECO:0000256" key="1">
    <source>
        <dbReference type="SAM" id="Phobius"/>
    </source>
</evidence>
<dbReference type="GO" id="GO:0046677">
    <property type="term" value="P:response to antibiotic"/>
    <property type="evidence" value="ECO:0007669"/>
    <property type="project" value="InterPro"/>
</dbReference>
<keyword evidence="3" id="KW-0378">Hydrolase</keyword>
<dbReference type="GO" id="GO:0030655">
    <property type="term" value="P:beta-lactam antibiotic catabolic process"/>
    <property type="evidence" value="ECO:0007669"/>
    <property type="project" value="InterPro"/>
</dbReference>
<dbReference type="RefSeq" id="WP_166062836.1">
    <property type="nucleotide sequence ID" value="NZ_CP049889.1"/>
</dbReference>
<organism evidence="3 4">
    <name type="scientific">Jeotgalibaca porci</name>
    <dbReference type="NCBI Taxonomy" id="1868793"/>
    <lineage>
        <taxon>Bacteria</taxon>
        <taxon>Bacillati</taxon>
        <taxon>Bacillota</taxon>
        <taxon>Bacilli</taxon>
        <taxon>Lactobacillales</taxon>
        <taxon>Carnobacteriaceae</taxon>
        <taxon>Jeotgalibaca</taxon>
    </lineage>
</organism>
<dbReference type="GeneID" id="94553012"/>
<gene>
    <name evidence="3" type="ORF">G7058_06930</name>
</gene>
<dbReference type="Proteomes" id="UP000501830">
    <property type="component" value="Chromosome"/>
</dbReference>
<keyword evidence="1" id="KW-0812">Transmembrane</keyword>
<dbReference type="InterPro" id="IPR012338">
    <property type="entry name" value="Beta-lactam/transpept-like"/>
</dbReference>
<keyword evidence="1" id="KW-0472">Membrane</keyword>
<dbReference type="KEGG" id="jpo:G7058_06930"/>
<proteinExistence type="predicted"/>
<evidence type="ECO:0000313" key="4">
    <source>
        <dbReference type="Proteomes" id="UP000501830"/>
    </source>
</evidence>
<dbReference type="SUPFAM" id="SSF56601">
    <property type="entry name" value="beta-lactamase/transpeptidase-like"/>
    <property type="match status" value="1"/>
</dbReference>
<feature type="transmembrane region" description="Helical" evidence="1">
    <location>
        <begin position="7"/>
        <end position="26"/>
    </location>
</feature>
<evidence type="ECO:0000259" key="2">
    <source>
        <dbReference type="Pfam" id="PF13354"/>
    </source>
</evidence>
<dbReference type="Pfam" id="PF13354">
    <property type="entry name" value="Beta-lactamase2"/>
    <property type="match status" value="1"/>
</dbReference>
<feature type="domain" description="Beta-lactamase class A catalytic" evidence="2">
    <location>
        <begin position="73"/>
        <end position="271"/>
    </location>
</feature>
<keyword evidence="4" id="KW-1185">Reference proteome</keyword>
<reference evidence="3 4" key="1">
    <citation type="journal article" date="2017" name="Int. J. Syst. Evol. Microbiol.">
        <title>Jeotgalibaca porci sp. nov. and Jeotgalibaca arthritidis sp. nov., isolated from pigs, and emended description of the genus Jeotgalibaca.</title>
        <authorList>
            <person name="Zamora L."/>
            <person name="Perez-Sancho M."/>
            <person name="Dominguez L."/>
            <person name="Fernandez-Garayzabal J.F."/>
            <person name="Vela A.I."/>
        </authorList>
    </citation>
    <scope>NUCLEOTIDE SEQUENCE [LARGE SCALE GENOMIC DNA]</scope>
    <source>
        <strain evidence="3 4">CCUG 69148</strain>
    </source>
</reference>
<sequence>MQKKTKIFVILGMLVTAGAVLLGTYFSRSDSVADSGEIVSPESSEVEKASAVEEVVMAVMNEYGVSPEQVAISYYHFQQDDAYVLNEDWMMNAGSTTKVATAMLFSDLIWQGDLAWDSELPYNESYYEAGEGAVTNSEKKAAYTVEELVYEMLTHSDNTATNTLAFYYIDNVGDYWYDVTQMSGLDITNPEIMEGNFATTDIMAHTLMRAVENEQYATVVAIMRNAQADFRLKMFVSNDMAAKYGSFGAYQHDIGVYFEGDTPLYVVAVFTENVPNVDAFIGQLNLRLLEWQG</sequence>
<dbReference type="GO" id="GO:0008800">
    <property type="term" value="F:beta-lactamase activity"/>
    <property type="evidence" value="ECO:0007669"/>
    <property type="project" value="InterPro"/>
</dbReference>
<dbReference type="InterPro" id="IPR045155">
    <property type="entry name" value="Beta-lactam_cat"/>
</dbReference>
<dbReference type="EMBL" id="CP049889">
    <property type="protein sequence ID" value="QIK51778.1"/>
    <property type="molecule type" value="Genomic_DNA"/>
</dbReference>